<dbReference type="InterPro" id="IPR013762">
    <property type="entry name" value="Integrase-like_cat_sf"/>
</dbReference>
<dbReference type="Pfam" id="PF13102">
    <property type="entry name" value="Phage_int_SAM_5"/>
    <property type="match status" value="1"/>
</dbReference>
<organism evidence="4 5">
    <name type="scientific">Duncaniella muris</name>
    <dbReference type="NCBI Taxonomy" id="2094150"/>
    <lineage>
        <taxon>Bacteria</taxon>
        <taxon>Pseudomonadati</taxon>
        <taxon>Bacteroidota</taxon>
        <taxon>Bacteroidia</taxon>
        <taxon>Bacteroidales</taxon>
        <taxon>Muribaculaceae</taxon>
        <taxon>Duncaniella</taxon>
    </lineage>
</organism>
<dbReference type="Gene3D" id="1.10.150.130">
    <property type="match status" value="1"/>
</dbReference>
<dbReference type="RefSeq" id="WP_107033532.1">
    <property type="nucleotide sequence ID" value="NZ_CAOQPX010000004.1"/>
</dbReference>
<dbReference type="Gene3D" id="1.10.443.10">
    <property type="entry name" value="Intergrase catalytic core"/>
    <property type="match status" value="1"/>
</dbReference>
<keyword evidence="5" id="KW-1185">Reference proteome</keyword>
<dbReference type="InterPro" id="IPR011010">
    <property type="entry name" value="DNA_brk_join_enz"/>
</dbReference>
<protein>
    <submittedName>
        <fullName evidence="4">Site-specific integrase</fullName>
    </submittedName>
</protein>
<sequence>MAKVTIKRRNESERADGRAALYAVLNIERIKIRLPLDIAVTGAEWDPVTERIKGRGQEVKDKNLIISNTKAKISDILVRARLTGETLTKDSFLALYRRPGETMNFLEYAFRHLDELRTAMQPETIRHHKAALTKLQHYNPRLQIAEITPEWLRVYAAHLRDKHNNNAGTIRKNMCVIRMHYYAAMRAGKVKVNPFEVYRVPAADPAVIFLTEQELNKLTSLYRSAILDEGEQDVLRFFLFMTFTAMHISDARALQIEQISGGEIHYQRIKTRTRVNMPLSRPAAELAEYYRDGRYRGNLFRKLPTDQAFNRIIKRICKREGIEKAVSAKAARHTFATLYYKKNSGDLGTLSKLLGHTSVTTTMIYAHIMKENRVAGVSAFDDML</sequence>
<accession>A0A2V1IHN6</accession>
<evidence type="ECO:0000313" key="4">
    <source>
        <dbReference type="EMBL" id="PWB00012.1"/>
    </source>
</evidence>
<dbReference type="SUPFAM" id="SSF56349">
    <property type="entry name" value="DNA breaking-rejoining enzymes"/>
    <property type="match status" value="1"/>
</dbReference>
<dbReference type="InterPro" id="IPR002104">
    <property type="entry name" value="Integrase_catalytic"/>
</dbReference>
<reference evidence="5" key="1">
    <citation type="submission" date="2018-02" db="EMBL/GenBank/DDBJ databases">
        <authorList>
            <person name="Clavel T."/>
            <person name="Strowig T."/>
        </authorList>
    </citation>
    <scope>NUCLEOTIDE SEQUENCE [LARGE SCALE GENOMIC DNA]</scope>
    <source>
        <strain evidence="5">DSM 103720</strain>
    </source>
</reference>
<gene>
    <name evidence="4" type="ORF">C5O23_14050</name>
</gene>
<evidence type="ECO:0000313" key="5">
    <source>
        <dbReference type="Proteomes" id="UP000244905"/>
    </source>
</evidence>
<dbReference type="Pfam" id="PF17293">
    <property type="entry name" value="Arm-DNA-bind_5"/>
    <property type="match status" value="1"/>
</dbReference>
<dbReference type="GO" id="GO:0006310">
    <property type="term" value="P:DNA recombination"/>
    <property type="evidence" value="ECO:0007669"/>
    <property type="project" value="UniProtKB-KW"/>
</dbReference>
<dbReference type="GO" id="GO:0015074">
    <property type="term" value="P:DNA integration"/>
    <property type="evidence" value="ECO:0007669"/>
    <property type="project" value="InterPro"/>
</dbReference>
<keyword evidence="1" id="KW-0238">DNA-binding</keyword>
<evidence type="ECO:0000256" key="1">
    <source>
        <dbReference type="ARBA" id="ARBA00023125"/>
    </source>
</evidence>
<dbReference type="AlphaFoldDB" id="A0A2V1IHN6"/>
<evidence type="ECO:0000259" key="3">
    <source>
        <dbReference type="PROSITE" id="PS51898"/>
    </source>
</evidence>
<dbReference type="InterPro" id="IPR010998">
    <property type="entry name" value="Integrase_recombinase_N"/>
</dbReference>
<dbReference type="EMBL" id="PUEC01000069">
    <property type="protein sequence ID" value="PWB00012.1"/>
    <property type="molecule type" value="Genomic_DNA"/>
</dbReference>
<comment type="caution">
    <text evidence="4">The sequence shown here is derived from an EMBL/GenBank/DDBJ whole genome shotgun (WGS) entry which is preliminary data.</text>
</comment>
<dbReference type="Pfam" id="PF00589">
    <property type="entry name" value="Phage_integrase"/>
    <property type="match status" value="1"/>
</dbReference>
<evidence type="ECO:0000256" key="2">
    <source>
        <dbReference type="ARBA" id="ARBA00023172"/>
    </source>
</evidence>
<dbReference type="PANTHER" id="PTHR30349">
    <property type="entry name" value="PHAGE INTEGRASE-RELATED"/>
    <property type="match status" value="1"/>
</dbReference>
<keyword evidence="2" id="KW-0233">DNA recombination</keyword>
<dbReference type="Proteomes" id="UP000244905">
    <property type="component" value="Unassembled WGS sequence"/>
</dbReference>
<dbReference type="InterPro" id="IPR050090">
    <property type="entry name" value="Tyrosine_recombinase_XerCD"/>
</dbReference>
<dbReference type="InterPro" id="IPR035386">
    <property type="entry name" value="Arm-DNA-bind_5"/>
</dbReference>
<dbReference type="GO" id="GO:0003677">
    <property type="term" value="F:DNA binding"/>
    <property type="evidence" value="ECO:0007669"/>
    <property type="project" value="UniProtKB-KW"/>
</dbReference>
<dbReference type="CDD" id="cd01185">
    <property type="entry name" value="INTN1_C_like"/>
    <property type="match status" value="1"/>
</dbReference>
<name>A0A2V1IHN6_9BACT</name>
<dbReference type="GeneID" id="82527431"/>
<feature type="domain" description="Tyr recombinase" evidence="3">
    <location>
        <begin position="213"/>
        <end position="379"/>
    </location>
</feature>
<dbReference type="PROSITE" id="PS51898">
    <property type="entry name" value="TYR_RECOMBINASE"/>
    <property type="match status" value="1"/>
</dbReference>
<dbReference type="InterPro" id="IPR025269">
    <property type="entry name" value="SAM-like_dom"/>
</dbReference>
<proteinExistence type="predicted"/>